<reference evidence="2 3" key="1">
    <citation type="submission" date="2020-08" db="EMBL/GenBank/DDBJ databases">
        <title>Genomic Encyclopedia of Type Strains, Phase IV (KMG-IV): sequencing the most valuable type-strain genomes for metagenomic binning, comparative biology and taxonomic classification.</title>
        <authorList>
            <person name="Goeker M."/>
        </authorList>
    </citation>
    <scope>NUCLEOTIDE SEQUENCE [LARGE SCALE GENOMIC DNA]</scope>
    <source>
        <strain evidence="2 3">DSM 26718</strain>
    </source>
</reference>
<evidence type="ECO:0000256" key="1">
    <source>
        <dbReference type="SAM" id="MobiDB-lite"/>
    </source>
</evidence>
<dbReference type="InterPro" id="IPR002347">
    <property type="entry name" value="SDR_fam"/>
</dbReference>
<name>A0A7W9T3I8_9BACT</name>
<accession>A0A7W9T3I8</accession>
<proteinExistence type="predicted"/>
<protein>
    <submittedName>
        <fullName evidence="2">NAD(P)-dependent dehydrogenase (Short-subunit alcohol dehydrogenase family)</fullName>
    </submittedName>
</protein>
<dbReference type="InterPro" id="IPR036291">
    <property type="entry name" value="NAD(P)-bd_dom_sf"/>
</dbReference>
<feature type="compositionally biased region" description="Polar residues" evidence="1">
    <location>
        <begin position="58"/>
        <end position="73"/>
    </location>
</feature>
<dbReference type="InterPro" id="IPR051911">
    <property type="entry name" value="SDR_oxidoreductase"/>
</dbReference>
<gene>
    <name evidence="2" type="ORF">HNQ93_003636</name>
</gene>
<dbReference type="PANTHER" id="PTHR43976:SF7">
    <property type="entry name" value="SHORT-CHAIN DEHYDROGENASE_REDUCTASE FAMILY PROTEIN"/>
    <property type="match status" value="1"/>
</dbReference>
<evidence type="ECO:0000313" key="2">
    <source>
        <dbReference type="EMBL" id="MBB6060761.1"/>
    </source>
</evidence>
<evidence type="ECO:0000313" key="3">
    <source>
        <dbReference type="Proteomes" id="UP000532746"/>
    </source>
</evidence>
<dbReference type="PANTHER" id="PTHR43976">
    <property type="entry name" value="SHORT CHAIN DEHYDROGENASE"/>
    <property type="match status" value="1"/>
</dbReference>
<dbReference type="AlphaFoldDB" id="A0A7W9T3I8"/>
<organism evidence="2 3">
    <name type="scientific">Hymenobacter luteus</name>
    <dbReference type="NCBI Taxonomy" id="1411122"/>
    <lineage>
        <taxon>Bacteria</taxon>
        <taxon>Pseudomonadati</taxon>
        <taxon>Bacteroidota</taxon>
        <taxon>Cytophagia</taxon>
        <taxon>Cytophagales</taxon>
        <taxon>Hymenobacteraceae</taxon>
        <taxon>Hymenobacter</taxon>
    </lineage>
</organism>
<dbReference type="Pfam" id="PF00106">
    <property type="entry name" value="adh_short"/>
    <property type="match status" value="1"/>
</dbReference>
<dbReference type="Proteomes" id="UP000532746">
    <property type="component" value="Unassembled WGS sequence"/>
</dbReference>
<feature type="region of interest" description="Disordered" evidence="1">
    <location>
        <begin position="58"/>
        <end position="78"/>
    </location>
</feature>
<dbReference type="SUPFAM" id="SSF51735">
    <property type="entry name" value="NAD(P)-binding Rossmann-fold domains"/>
    <property type="match status" value="1"/>
</dbReference>
<dbReference type="EMBL" id="JACHGG010000006">
    <property type="protein sequence ID" value="MBB6060761.1"/>
    <property type="molecule type" value="Genomic_DNA"/>
</dbReference>
<sequence>MYCATKFAVAGLTELCAAEVKDFGVQASGVYPGYFRTNFLTAGSLGTPQHALAAYQSVRESQAAHEQQTNGNQPGDPEKAAATLLQLSKAAQQLVHLFLGADVYQMAEQKITTVQHNLQQWQAVAAAIRFTEA</sequence>
<dbReference type="Gene3D" id="3.40.50.720">
    <property type="entry name" value="NAD(P)-binding Rossmann-like Domain"/>
    <property type="match status" value="1"/>
</dbReference>
<comment type="caution">
    <text evidence="2">The sequence shown here is derived from an EMBL/GenBank/DDBJ whole genome shotgun (WGS) entry which is preliminary data.</text>
</comment>
<keyword evidence="3" id="KW-1185">Reference proteome</keyword>